<feature type="compositionally biased region" description="Polar residues" evidence="1">
    <location>
        <begin position="87"/>
        <end position="98"/>
    </location>
</feature>
<keyword evidence="3" id="KW-1185">Reference proteome</keyword>
<dbReference type="OrthoDB" id="4065430at2759"/>
<feature type="compositionally biased region" description="Basic residues" evidence="1">
    <location>
        <begin position="172"/>
        <end position="191"/>
    </location>
</feature>
<protein>
    <submittedName>
        <fullName evidence="2">Uncharacterized protein</fullName>
    </submittedName>
</protein>
<feature type="compositionally biased region" description="Low complexity" evidence="1">
    <location>
        <begin position="147"/>
        <end position="158"/>
    </location>
</feature>
<evidence type="ECO:0000256" key="1">
    <source>
        <dbReference type="SAM" id="MobiDB-lite"/>
    </source>
</evidence>
<feature type="compositionally biased region" description="Basic and acidic residues" evidence="1">
    <location>
        <begin position="160"/>
        <end position="170"/>
    </location>
</feature>
<feature type="compositionally biased region" description="Basic and acidic residues" evidence="1">
    <location>
        <begin position="20"/>
        <end position="32"/>
    </location>
</feature>
<dbReference type="AlphaFoldDB" id="A0A7H9AXA7"/>
<dbReference type="EMBL" id="CP058604">
    <property type="protein sequence ID" value="QLG70767.1"/>
    <property type="molecule type" value="Genomic_DNA"/>
</dbReference>
<organism evidence="2 3">
    <name type="scientific">Zygotorulaspora mrakii</name>
    <name type="common">Zygosaccharomyces mrakii</name>
    <dbReference type="NCBI Taxonomy" id="42260"/>
    <lineage>
        <taxon>Eukaryota</taxon>
        <taxon>Fungi</taxon>
        <taxon>Dikarya</taxon>
        <taxon>Ascomycota</taxon>
        <taxon>Saccharomycotina</taxon>
        <taxon>Saccharomycetes</taxon>
        <taxon>Saccharomycetales</taxon>
        <taxon>Saccharomycetaceae</taxon>
        <taxon>Zygotorulaspora</taxon>
    </lineage>
</organism>
<reference evidence="2 3" key="1">
    <citation type="submission" date="2020-07" db="EMBL/GenBank/DDBJ databases">
        <title>The yeast mating-type switching endonuclease HO is a domesticated member of an unorthodox homing genetic element family.</title>
        <authorList>
            <person name="Coughlan A.Y."/>
            <person name="Lombardi L."/>
            <person name="Braun-Galleani S."/>
            <person name="Martos A.R."/>
            <person name="Galeote V."/>
            <person name="Bigey F."/>
            <person name="Dequin S."/>
            <person name="Byrne K.P."/>
            <person name="Wolfe K.H."/>
        </authorList>
    </citation>
    <scope>NUCLEOTIDE SEQUENCE [LARGE SCALE GENOMIC DNA]</scope>
    <source>
        <strain evidence="2 3">NRRL Y-6702</strain>
    </source>
</reference>
<dbReference type="KEGG" id="zmk:HG535_0A07090"/>
<sequence>MTDSVEWPLNRPVSAHLTIHYRDGPNADRDGAQDGSDGEAERKVVRTVLNIDTEPMHGDAVSPLATPHSSRRSSGGSGCSPSPSHARSVSQSQATANQYGPCGFRPDFGNNHYVARRFSAPDMPPQFASSISATPFVRSSSYKDALATRADASDAAEAAEADHDTHDPNQRYHPRRNSIAVKFRKASYRKA</sequence>
<dbReference type="Proteomes" id="UP000509704">
    <property type="component" value="Chromosome 1"/>
</dbReference>
<dbReference type="RefSeq" id="XP_037142495.1">
    <property type="nucleotide sequence ID" value="XM_037286600.1"/>
</dbReference>
<accession>A0A7H9AXA7</accession>
<dbReference type="GeneID" id="59234403"/>
<feature type="region of interest" description="Disordered" evidence="1">
    <location>
        <begin position="18"/>
        <end position="106"/>
    </location>
</feature>
<gene>
    <name evidence="2" type="ORF">HG535_0A07090</name>
</gene>
<proteinExistence type="predicted"/>
<name>A0A7H9AXA7_ZYGMR</name>
<dbReference type="InterPro" id="IPR031426">
    <property type="entry name" value="DUF4667"/>
</dbReference>
<feature type="region of interest" description="Disordered" evidence="1">
    <location>
        <begin position="147"/>
        <end position="191"/>
    </location>
</feature>
<evidence type="ECO:0000313" key="3">
    <source>
        <dbReference type="Proteomes" id="UP000509704"/>
    </source>
</evidence>
<dbReference type="Pfam" id="PF15700">
    <property type="entry name" value="DUF4667"/>
    <property type="match status" value="1"/>
</dbReference>
<evidence type="ECO:0000313" key="2">
    <source>
        <dbReference type="EMBL" id="QLG70767.1"/>
    </source>
</evidence>